<protein>
    <submittedName>
        <fullName evidence="1">Uncharacterized protein</fullName>
    </submittedName>
</protein>
<gene>
    <name evidence="1" type="ORF">CIT26_10140</name>
</gene>
<dbReference type="Proteomes" id="UP000216442">
    <property type="component" value="Unassembled WGS sequence"/>
</dbReference>
<accession>A0A271LP54</accession>
<name>A0A271LP54_9HYPH</name>
<sequence length="70" mass="7488">MGLRWFEGPAMMSSTLSLRAGTCGADRVGDGGKAPVRERHHGKDGFALERVAETETVVFDKTGPLTAARQ</sequence>
<dbReference type="EMBL" id="NPKJ01000037">
    <property type="protein sequence ID" value="PAQ09931.1"/>
    <property type="molecule type" value="Genomic_DNA"/>
</dbReference>
<dbReference type="AlphaFoldDB" id="A0A271LP54"/>
<comment type="caution">
    <text evidence="1">The sequence shown here is derived from an EMBL/GenBank/DDBJ whole genome shotgun (WGS) entry which is preliminary data.</text>
</comment>
<reference evidence="1 2" key="1">
    <citation type="submission" date="2017-08" db="EMBL/GenBank/DDBJ databases">
        <title>Mesorhizobium wenxinae sp. nov., a novel rhizobial species isolated from root nodules of chickpea (Cicer arietinum L.).</title>
        <authorList>
            <person name="Zhang J."/>
        </authorList>
    </citation>
    <scope>NUCLEOTIDE SEQUENCE [LARGE SCALE GENOMIC DNA]</scope>
    <source>
        <strain evidence="1 2">SDW018</strain>
    </source>
</reference>
<organism evidence="1 2">
    <name type="scientific">Mesorhizobium temperatum</name>
    <dbReference type="NCBI Taxonomy" id="241416"/>
    <lineage>
        <taxon>Bacteria</taxon>
        <taxon>Pseudomonadati</taxon>
        <taxon>Pseudomonadota</taxon>
        <taxon>Alphaproteobacteria</taxon>
        <taxon>Hyphomicrobiales</taxon>
        <taxon>Phyllobacteriaceae</taxon>
        <taxon>Mesorhizobium</taxon>
    </lineage>
</organism>
<evidence type="ECO:0000313" key="2">
    <source>
        <dbReference type="Proteomes" id="UP000216442"/>
    </source>
</evidence>
<evidence type="ECO:0000313" key="1">
    <source>
        <dbReference type="EMBL" id="PAQ09931.1"/>
    </source>
</evidence>
<proteinExistence type="predicted"/>
<keyword evidence="2" id="KW-1185">Reference proteome</keyword>